<dbReference type="Proteomes" id="UP001065613">
    <property type="component" value="Chromosome"/>
</dbReference>
<name>A0A977KVX0_9CYAN</name>
<evidence type="ECO:0000259" key="5">
    <source>
        <dbReference type="Pfam" id="PF01938"/>
    </source>
</evidence>
<dbReference type="SUPFAM" id="SSF53335">
    <property type="entry name" value="S-adenosyl-L-methionine-dependent methyltransferases"/>
    <property type="match status" value="1"/>
</dbReference>
<dbReference type="KEGG" id="wna:KA717_36715"/>
<dbReference type="FunFam" id="2.40.50.140:FF:000097">
    <property type="entry name" value="23S rRNA (uracil(1939)-C(5))-methyltransferase RlmD"/>
    <property type="match status" value="1"/>
</dbReference>
<evidence type="ECO:0000256" key="1">
    <source>
        <dbReference type="ARBA" id="ARBA00022603"/>
    </source>
</evidence>
<dbReference type="Pfam" id="PF01938">
    <property type="entry name" value="TRAM"/>
    <property type="match status" value="1"/>
</dbReference>
<dbReference type="AlphaFoldDB" id="A0A977KVX0"/>
<dbReference type="PROSITE" id="PS01230">
    <property type="entry name" value="TRMA_1"/>
    <property type="match status" value="1"/>
</dbReference>
<dbReference type="NCBIfam" id="TIGR00479">
    <property type="entry name" value="rumA"/>
    <property type="match status" value="1"/>
</dbReference>
<keyword evidence="3" id="KW-0949">S-adenosyl-L-methionine</keyword>
<dbReference type="GO" id="GO:0070475">
    <property type="term" value="P:rRNA base methylation"/>
    <property type="evidence" value="ECO:0007669"/>
    <property type="project" value="TreeGrafter"/>
</dbReference>
<keyword evidence="1 6" id="KW-0489">Methyltransferase</keyword>
<dbReference type="Pfam" id="PF05958">
    <property type="entry name" value="tRNA_U5-meth_tr"/>
    <property type="match status" value="1"/>
</dbReference>
<dbReference type="EC" id="2.1.1.190" evidence="6"/>
<proteinExistence type="predicted"/>
<dbReference type="PANTHER" id="PTHR11061">
    <property type="entry name" value="RNA M5U METHYLTRANSFERASE"/>
    <property type="match status" value="1"/>
</dbReference>
<dbReference type="Gene3D" id="3.40.50.150">
    <property type="entry name" value="Vaccinia Virus protein VP39"/>
    <property type="match status" value="1"/>
</dbReference>
<dbReference type="FunFam" id="3.40.50.150:FF:000009">
    <property type="entry name" value="23S rRNA (Uracil(1939)-C(5))-methyltransferase RlmD"/>
    <property type="match status" value="1"/>
</dbReference>
<dbReference type="FunFam" id="2.40.50.1070:FF:000003">
    <property type="entry name" value="23S rRNA (Uracil-5-)-methyltransferase RumA"/>
    <property type="match status" value="1"/>
</dbReference>
<evidence type="ECO:0000256" key="3">
    <source>
        <dbReference type="ARBA" id="ARBA00022691"/>
    </source>
</evidence>
<sequence>MSNPTWQQGNLIELEITGLSNSGEGLGRFQERVVFVPDTVPGDRVLVRLVRLKKQYSYGQLQEILTPSPHRIRPNCIVADKCGGCQWQHIDIDYQRASKQQQIIDALERIGGFMDLAIAPLLSSVDNLGYRNKVTYPLARSQSGQVQAGYYRRQSHHLINLNQCPVQDGRLNPFLKEIKQDIQSQGWSIYDESQQRGKLRHLALRIGRRTGEILLTLISASPSLPGLTEQAEIWLERYPELVGVALNCQPQHNNVIFGEETQIIVGRNSCREIFAGLEFELGPDTFFQIHTEAAESLLTAIIGQLPLTGDEHLVDAYCGIGTFTLPLAQKVKSAIALEINTASVHQARRNAEINQITNVEFQQGKVETLLPQLSQIPDIVLLDPPRKGCDHQVLETLVAHAPRTIVYISCQPATLARDLKFLCQAVNYQLSWIQGADFFPQTAHVECAVILQRP</sequence>
<reference evidence="6" key="1">
    <citation type="submission" date="2021-04" db="EMBL/GenBank/DDBJ databases">
        <title>Genome sequence of Woronichinia naegeliana from Washington state freshwater lake bloom.</title>
        <authorList>
            <person name="Dreher T.W."/>
        </authorList>
    </citation>
    <scope>NUCLEOTIDE SEQUENCE</scope>
    <source>
        <strain evidence="6">WA131</strain>
    </source>
</reference>
<dbReference type="InterPro" id="IPR010280">
    <property type="entry name" value="U5_MeTrfase_fam"/>
</dbReference>
<evidence type="ECO:0000256" key="4">
    <source>
        <dbReference type="PROSITE-ProRule" id="PRU10015"/>
    </source>
</evidence>
<evidence type="ECO:0000313" key="6">
    <source>
        <dbReference type="EMBL" id="UXE60918.1"/>
    </source>
</evidence>
<organism evidence="6">
    <name type="scientific">Woronichinia naegeliana WA131</name>
    <dbReference type="NCBI Taxonomy" id="2824559"/>
    <lineage>
        <taxon>Bacteria</taxon>
        <taxon>Bacillati</taxon>
        <taxon>Cyanobacteriota</taxon>
        <taxon>Cyanophyceae</taxon>
        <taxon>Synechococcales</taxon>
        <taxon>Coelosphaeriaceae</taxon>
        <taxon>Woronichinia</taxon>
    </lineage>
</organism>
<keyword evidence="2 6" id="KW-0808">Transferase</keyword>
<dbReference type="EMBL" id="CP073041">
    <property type="protein sequence ID" value="UXE60918.1"/>
    <property type="molecule type" value="Genomic_DNA"/>
</dbReference>
<dbReference type="InterPro" id="IPR029063">
    <property type="entry name" value="SAM-dependent_MTases_sf"/>
</dbReference>
<dbReference type="PANTHER" id="PTHR11061:SF30">
    <property type="entry name" value="TRNA (URACIL(54)-C(5))-METHYLTRANSFERASE"/>
    <property type="match status" value="1"/>
</dbReference>
<dbReference type="SUPFAM" id="SSF50249">
    <property type="entry name" value="Nucleic acid-binding proteins"/>
    <property type="match status" value="1"/>
</dbReference>
<protein>
    <submittedName>
        <fullName evidence="6">23S rRNA (Uracil(1939)-C(5))-methyltransferase RlmD</fullName>
        <ecNumber evidence="6">2.1.1.190</ecNumber>
    </submittedName>
</protein>
<dbReference type="Gene3D" id="2.40.50.140">
    <property type="entry name" value="Nucleic acid-binding proteins"/>
    <property type="match status" value="1"/>
</dbReference>
<accession>A0A977KVX0</accession>
<dbReference type="InterPro" id="IPR002792">
    <property type="entry name" value="TRAM_dom"/>
</dbReference>
<dbReference type="GO" id="GO:0070041">
    <property type="term" value="F:rRNA (uridine-C5-)-methyltransferase activity"/>
    <property type="evidence" value="ECO:0007669"/>
    <property type="project" value="TreeGrafter"/>
</dbReference>
<evidence type="ECO:0000256" key="2">
    <source>
        <dbReference type="ARBA" id="ARBA00022679"/>
    </source>
</evidence>
<dbReference type="Gene3D" id="2.40.50.1070">
    <property type="match status" value="1"/>
</dbReference>
<dbReference type="CDD" id="cd02440">
    <property type="entry name" value="AdoMet_MTases"/>
    <property type="match status" value="1"/>
</dbReference>
<feature type="active site" evidence="4">
    <location>
        <position position="410"/>
    </location>
</feature>
<feature type="domain" description="TRAM" evidence="5">
    <location>
        <begin position="7"/>
        <end position="61"/>
    </location>
</feature>
<dbReference type="InterPro" id="IPR030390">
    <property type="entry name" value="MeTrfase_TrmA_AS"/>
</dbReference>
<dbReference type="InterPro" id="IPR012340">
    <property type="entry name" value="NA-bd_OB-fold"/>
</dbReference>
<gene>
    <name evidence="6" type="primary">rlmD</name>
    <name evidence="6" type="ORF">KA717_36715</name>
</gene>